<comment type="similarity">
    <text evidence="1">Belongs to the arylamine N-acetyltransferase family.</text>
</comment>
<accession>A0AAW1NU83</accession>
<proteinExistence type="inferred from homology"/>
<dbReference type="GO" id="GO:0016407">
    <property type="term" value="F:acetyltransferase activity"/>
    <property type="evidence" value="ECO:0007669"/>
    <property type="project" value="InterPro"/>
</dbReference>
<comment type="caution">
    <text evidence="2">The sequence shown here is derived from an EMBL/GenBank/DDBJ whole genome shotgun (WGS) entry which is preliminary data.</text>
</comment>
<dbReference type="InterPro" id="IPR053710">
    <property type="entry name" value="Arylamine_NAT_domain_sf"/>
</dbReference>
<gene>
    <name evidence="2" type="ORF">WJX73_009270</name>
</gene>
<protein>
    <recommendedName>
        <fullName evidence="4">Arylamine N-acetyltransferase</fullName>
    </recommendedName>
</protein>
<reference evidence="2 3" key="1">
    <citation type="journal article" date="2024" name="Nat. Commun.">
        <title>Phylogenomics reveals the evolutionary origins of lichenization in chlorophyte algae.</title>
        <authorList>
            <person name="Puginier C."/>
            <person name="Libourel C."/>
            <person name="Otte J."/>
            <person name="Skaloud P."/>
            <person name="Haon M."/>
            <person name="Grisel S."/>
            <person name="Petersen M."/>
            <person name="Berrin J.G."/>
            <person name="Delaux P.M."/>
            <person name="Dal Grande F."/>
            <person name="Keller J."/>
        </authorList>
    </citation>
    <scope>NUCLEOTIDE SEQUENCE [LARGE SCALE GENOMIC DNA]</scope>
    <source>
        <strain evidence="2 3">SAG 2036</strain>
    </source>
</reference>
<dbReference type="AlphaFoldDB" id="A0AAW1NU83"/>
<dbReference type="Proteomes" id="UP001465755">
    <property type="component" value="Unassembled WGS sequence"/>
</dbReference>
<dbReference type="Pfam" id="PF00797">
    <property type="entry name" value="Acetyltransf_2"/>
    <property type="match status" value="1"/>
</dbReference>
<name>A0AAW1NU83_9CHLO</name>
<keyword evidence="3" id="KW-1185">Reference proteome</keyword>
<evidence type="ECO:0000256" key="1">
    <source>
        <dbReference type="ARBA" id="ARBA00006547"/>
    </source>
</evidence>
<dbReference type="InterPro" id="IPR038765">
    <property type="entry name" value="Papain-like_cys_pep_sf"/>
</dbReference>
<evidence type="ECO:0008006" key="4">
    <source>
        <dbReference type="Google" id="ProtNLM"/>
    </source>
</evidence>
<dbReference type="EMBL" id="JALJOQ010000122">
    <property type="protein sequence ID" value="KAK9795911.1"/>
    <property type="molecule type" value="Genomic_DNA"/>
</dbReference>
<dbReference type="InterPro" id="IPR001447">
    <property type="entry name" value="Arylamine_N-AcTrfase"/>
</dbReference>
<dbReference type="PANTHER" id="PTHR11786:SF0">
    <property type="entry name" value="ARYLAMINE N-ACETYLTRANSFERASE 4-RELATED"/>
    <property type="match status" value="1"/>
</dbReference>
<dbReference type="Gene3D" id="3.30.2140.20">
    <property type="match status" value="1"/>
</dbReference>
<evidence type="ECO:0000313" key="3">
    <source>
        <dbReference type="Proteomes" id="UP001465755"/>
    </source>
</evidence>
<evidence type="ECO:0000313" key="2">
    <source>
        <dbReference type="EMBL" id="KAK9795911.1"/>
    </source>
</evidence>
<organism evidence="2 3">
    <name type="scientific">Symbiochloris irregularis</name>
    <dbReference type="NCBI Taxonomy" id="706552"/>
    <lineage>
        <taxon>Eukaryota</taxon>
        <taxon>Viridiplantae</taxon>
        <taxon>Chlorophyta</taxon>
        <taxon>core chlorophytes</taxon>
        <taxon>Trebouxiophyceae</taxon>
        <taxon>Trebouxiales</taxon>
        <taxon>Trebouxiaceae</taxon>
        <taxon>Symbiochloris</taxon>
    </lineage>
</organism>
<sequence>MDDIVQKLCSERRGGYCFEQNALLAAALRTIGFSVCTFPSRTVDGADPDVSNARPPKAVPENEIPLSGPSHVVVVVILDGQRWVCDHGYAGAVYLPVLLEDKAVTSFCKDRRVRRGLCGLKGEDLSLAQTALHGWYMQRWSKSKDAWLDLYFFQESAFHHEDWEFSNWYLSTHPNSKFRHVTFVGIWTDDKELLESCLQLAGPGELLRALLDTCTAAESSGQALTPEQVLQDALRFLQSTLCATEASLLGRHILPAPSGNPNTYRTFVSEREPTLKPSAVGDWAFENLLKYFSPDDTKVFAVAHSPPWSPSFDCFMSKNKVEAGMQSEVWDPLGYAAAAIDGAQAAIWRLGHLGHVPVDSALHSLQAAIIHVETATQQTFCLAPGTRTCQHWVGGANLNTHEQKHLRKVLPQLLGHMKLGRVAFGVITTYATHVFATRPCSRDRQVTDSAAVSLRAGLFGNSPATVKWACMFKHGHLEQAMSNEAKIYRHLHSHKLDGEAVAALLAAGFLETDGYRILGIASLHRSACYGAALDRQQWRQVLIAIIRRQEQRQMGF</sequence>
<dbReference type="PANTHER" id="PTHR11786">
    <property type="entry name" value="N-HYDROXYARYLAMINE O-ACETYLTRANSFERASE"/>
    <property type="match status" value="1"/>
</dbReference>
<dbReference type="SUPFAM" id="SSF54001">
    <property type="entry name" value="Cysteine proteinases"/>
    <property type="match status" value="1"/>
</dbReference>